<dbReference type="InterPro" id="IPR004617">
    <property type="entry name" value="ApaH"/>
</dbReference>
<dbReference type="PIRSF" id="PIRSF000903">
    <property type="entry name" value="B5n-ttraPtase_sm"/>
    <property type="match status" value="1"/>
</dbReference>
<dbReference type="GO" id="GO:0005737">
    <property type="term" value="C:cytoplasm"/>
    <property type="evidence" value="ECO:0007669"/>
    <property type="project" value="TreeGrafter"/>
</dbReference>
<dbReference type="InterPro" id="IPR004843">
    <property type="entry name" value="Calcineurin-like_PHP"/>
</dbReference>
<dbReference type="NCBIfam" id="TIGR00668">
    <property type="entry name" value="apaH"/>
    <property type="match status" value="1"/>
</dbReference>
<dbReference type="Pfam" id="PF00149">
    <property type="entry name" value="Metallophos"/>
    <property type="match status" value="1"/>
</dbReference>
<dbReference type="Proteomes" id="UP000307362">
    <property type="component" value="Unassembled WGS sequence"/>
</dbReference>
<dbReference type="SUPFAM" id="SSF56300">
    <property type="entry name" value="Metallo-dependent phosphatases"/>
    <property type="match status" value="1"/>
</dbReference>
<reference evidence="11" key="4">
    <citation type="submission" date="2019-09" db="EMBL/GenBank/DDBJ databases">
        <title>Co-occurence of chitin degradation, pigmentation and bioactivity in marine Pseudoalteromonas.</title>
        <authorList>
            <person name="Sonnenschein E.C."/>
            <person name="Bech P.K."/>
        </authorList>
    </citation>
    <scope>NUCLEOTIDE SEQUENCE</scope>
    <source>
        <strain evidence="11">S1189</strain>
    </source>
</reference>
<dbReference type="EC" id="3.6.1.41" evidence="3"/>
<dbReference type="PANTHER" id="PTHR42850">
    <property type="entry name" value="METALLOPHOSPHOESTERASE"/>
    <property type="match status" value="1"/>
</dbReference>
<feature type="domain" description="Calcineurin-like phosphoesterase" evidence="9">
    <location>
        <begin position="5"/>
        <end position="168"/>
    </location>
</feature>
<keyword evidence="4" id="KW-0378">Hydrolase</keyword>
<evidence type="ECO:0000313" key="13">
    <source>
        <dbReference type="Proteomes" id="UP000307362"/>
    </source>
</evidence>
<reference evidence="10 12" key="2">
    <citation type="submission" date="2018-01" db="EMBL/GenBank/DDBJ databases">
        <title>Co-occurrence of chitin degradation, pigmentation and bioactivity in marine Pseudoalteromonas.</title>
        <authorList>
            <person name="Paulsen S."/>
            <person name="Gram L."/>
            <person name="Machado H."/>
        </authorList>
    </citation>
    <scope>NUCLEOTIDE SEQUENCE [LARGE SCALE GENOMIC DNA]</scope>
    <source>
        <strain evidence="10 12">S3898</strain>
    </source>
</reference>
<reference evidence="11 13" key="1">
    <citation type="submission" date="2017-12" db="EMBL/GenBank/DDBJ databases">
        <authorList>
            <person name="Paulsen S."/>
            <person name="Gram L.K."/>
        </authorList>
    </citation>
    <scope>NUCLEOTIDE SEQUENCE [LARGE SCALE GENOMIC DNA]</scope>
    <source>
        <strain evidence="11 13">S1189</strain>
    </source>
</reference>
<proteinExistence type="inferred from homology"/>
<gene>
    <name evidence="10" type="ORF">C1E23_02150</name>
    <name evidence="11" type="ORF">CWB73_03450</name>
</gene>
<accession>A0A4Q7IS88</accession>
<evidence type="ECO:0000256" key="4">
    <source>
        <dbReference type="ARBA" id="ARBA00022801"/>
    </source>
</evidence>
<comment type="caution">
    <text evidence="10">The sequence shown here is derived from an EMBL/GenBank/DDBJ whole genome shotgun (WGS) entry which is preliminary data.</text>
</comment>
<evidence type="ECO:0000313" key="12">
    <source>
        <dbReference type="Proteomes" id="UP000291338"/>
    </source>
</evidence>
<evidence type="ECO:0000256" key="8">
    <source>
        <dbReference type="ARBA" id="ARBA00049417"/>
    </source>
</evidence>
<evidence type="ECO:0000313" key="10">
    <source>
        <dbReference type="EMBL" id="RZQ54832.1"/>
    </source>
</evidence>
<dbReference type="RefSeq" id="WP_130253995.1">
    <property type="nucleotide sequence ID" value="NZ_PNCM01000009.1"/>
</dbReference>
<protein>
    <recommendedName>
        <fullName evidence="3">bis(5'-nucleosyl)-tetraphosphatase (symmetrical)</fullName>
        <ecNumber evidence="3">3.6.1.41</ecNumber>
    </recommendedName>
    <alternativeName>
        <fullName evidence="6">Ap4A hydrolase</fullName>
    </alternativeName>
    <alternativeName>
        <fullName evidence="5">Diadenosine 5',5'''-P1,P4-tetraphosphate pyrophosphohydrolase</fullName>
    </alternativeName>
    <alternativeName>
        <fullName evidence="7">Diadenosine tetraphosphatase</fullName>
    </alternativeName>
</protein>
<comment type="function">
    <text evidence="1">Hydrolyzes diadenosine 5',5'''-P1,P4-tetraphosphate to yield ADP.</text>
</comment>
<dbReference type="EMBL" id="PPSX01000009">
    <property type="protein sequence ID" value="RZQ54832.1"/>
    <property type="molecule type" value="Genomic_DNA"/>
</dbReference>
<dbReference type="PANTHER" id="PTHR42850:SF11">
    <property type="entry name" value="BIS(5'-NUCLEOSYL)-TETRAPHOSPHATASE [SYMMETRICAL]"/>
    <property type="match status" value="1"/>
</dbReference>
<dbReference type="EMBL" id="PNCM01000009">
    <property type="protein sequence ID" value="TMP82897.1"/>
    <property type="molecule type" value="Genomic_DNA"/>
</dbReference>
<dbReference type="GO" id="GO:0016791">
    <property type="term" value="F:phosphatase activity"/>
    <property type="evidence" value="ECO:0007669"/>
    <property type="project" value="TreeGrafter"/>
</dbReference>
<evidence type="ECO:0000313" key="11">
    <source>
        <dbReference type="EMBL" id="TMP82897.1"/>
    </source>
</evidence>
<dbReference type="InterPro" id="IPR050126">
    <property type="entry name" value="Ap4A_hydrolase"/>
</dbReference>
<sequence length="265" mass="30106">MANYAIGDLQGCFTPFIKLLSEVSFNPSKDHLYLVGDLIARGPDSLGCLDFVYQNQDAITVTLGNHDLHYIACSLLGRKPNPKDKLTELFSSPLHNNYVSYLRTQPLAVYLKSCASFISHAGIHPSWNIADALNFSKLAQQYYQSEEVEYFFENMYGQNDINFIPNEDPLTNFKIIVNVFTRMRFLESSGHLNLSQKGNPAQSHLQPWFEHSRFDCEQNNFIFGHWAALEGKTHKRNVLALDTGCVWGGNMTLLNLDNGERFLSK</sequence>
<comment type="catalytic activity">
    <reaction evidence="8">
        <text>P(1),P(4)-bis(5'-adenosyl) tetraphosphate + H2O = 2 ADP + 2 H(+)</text>
        <dbReference type="Rhea" id="RHEA:24252"/>
        <dbReference type="ChEBI" id="CHEBI:15377"/>
        <dbReference type="ChEBI" id="CHEBI:15378"/>
        <dbReference type="ChEBI" id="CHEBI:58141"/>
        <dbReference type="ChEBI" id="CHEBI:456216"/>
        <dbReference type="EC" id="3.6.1.41"/>
    </reaction>
</comment>
<reference evidence="13" key="3">
    <citation type="submission" date="2019-06" db="EMBL/GenBank/DDBJ databases">
        <title>Co-occurence of chitin degradation, pigmentation and bioactivity in marine Pseudoalteromonas.</title>
        <authorList>
            <person name="Sonnenschein E.C."/>
            <person name="Bech P.K."/>
        </authorList>
    </citation>
    <scope>NUCLEOTIDE SEQUENCE [LARGE SCALE GENOMIC DNA]</scope>
    <source>
        <strain evidence="13">S1189</strain>
    </source>
</reference>
<evidence type="ECO:0000256" key="2">
    <source>
        <dbReference type="ARBA" id="ARBA00005419"/>
    </source>
</evidence>
<dbReference type="NCBIfam" id="NF001204">
    <property type="entry name" value="PRK00166.1"/>
    <property type="match status" value="1"/>
</dbReference>
<name>A0A4Q7IS88_9GAMM</name>
<dbReference type="Proteomes" id="UP000291338">
    <property type="component" value="Unassembled WGS sequence"/>
</dbReference>
<dbReference type="OrthoDB" id="9807890at2"/>
<dbReference type="GO" id="GO:0110154">
    <property type="term" value="P:RNA decapping"/>
    <property type="evidence" value="ECO:0007669"/>
    <property type="project" value="TreeGrafter"/>
</dbReference>
<dbReference type="Gene3D" id="3.60.21.10">
    <property type="match status" value="1"/>
</dbReference>
<evidence type="ECO:0000259" key="9">
    <source>
        <dbReference type="Pfam" id="PF00149"/>
    </source>
</evidence>
<evidence type="ECO:0000256" key="1">
    <source>
        <dbReference type="ARBA" id="ARBA00003413"/>
    </source>
</evidence>
<dbReference type="AlphaFoldDB" id="A0A4Q7IS88"/>
<dbReference type="InterPro" id="IPR029052">
    <property type="entry name" value="Metallo-depent_PP-like"/>
</dbReference>
<comment type="similarity">
    <text evidence="2">Belongs to the Ap4A hydrolase family.</text>
</comment>
<evidence type="ECO:0000256" key="6">
    <source>
        <dbReference type="ARBA" id="ARBA00032248"/>
    </source>
</evidence>
<evidence type="ECO:0000256" key="3">
    <source>
        <dbReference type="ARBA" id="ARBA00012506"/>
    </source>
</evidence>
<evidence type="ECO:0000256" key="7">
    <source>
        <dbReference type="ARBA" id="ARBA00033210"/>
    </source>
</evidence>
<organism evidence="10 12">
    <name type="scientific">Pseudoalteromonas phenolica</name>
    <dbReference type="NCBI Taxonomy" id="161398"/>
    <lineage>
        <taxon>Bacteria</taxon>
        <taxon>Pseudomonadati</taxon>
        <taxon>Pseudomonadota</taxon>
        <taxon>Gammaproteobacteria</taxon>
        <taxon>Alteromonadales</taxon>
        <taxon>Pseudoalteromonadaceae</taxon>
        <taxon>Pseudoalteromonas</taxon>
    </lineage>
</organism>
<evidence type="ECO:0000256" key="5">
    <source>
        <dbReference type="ARBA" id="ARBA00031248"/>
    </source>
</evidence>
<dbReference type="GO" id="GO:0008803">
    <property type="term" value="F:bis(5'-nucleosyl)-tetraphosphatase (symmetrical) activity"/>
    <property type="evidence" value="ECO:0007669"/>
    <property type="project" value="UniProtKB-EC"/>
</dbReference>